<protein>
    <submittedName>
        <fullName evidence="2">Putative transcriptional regulator</fullName>
    </submittedName>
</protein>
<sequence length="193" mass="22050">MTLKEFSDAAMGLTKNPLGIIGLFITLVYGLGALVTISPNLEGYQRSWLIIFIIIFPFVILGVFYRLVTKYHDKLYAPSDFQNEEHFVNLVNKVDNLESIMEEVQKVIDDQPLYKYSKLTEEGIRIILRAYDKEVNLDDILKDDSLDPKIAKEQISLLESYGWIIKEGNIIKITEKGRADVSTFQELTVARLG</sequence>
<evidence type="ECO:0000256" key="1">
    <source>
        <dbReference type="SAM" id="Phobius"/>
    </source>
</evidence>
<name>A0A7J9P6D6_METMI</name>
<feature type="transmembrane region" description="Helical" evidence="1">
    <location>
        <begin position="47"/>
        <end position="68"/>
    </location>
</feature>
<comment type="caution">
    <text evidence="2">The sequence shown here is derived from an EMBL/GenBank/DDBJ whole genome shotgun (WGS) entry which is preliminary data.</text>
</comment>
<feature type="transmembrane region" description="Helical" evidence="1">
    <location>
        <begin position="20"/>
        <end position="41"/>
    </location>
</feature>
<gene>
    <name evidence="2" type="ORF">HNP93_000988</name>
</gene>
<dbReference type="EMBL" id="JACDUN010000001">
    <property type="protein sequence ID" value="MBA2858287.1"/>
    <property type="molecule type" value="Genomic_DNA"/>
</dbReference>
<organism evidence="2 3">
    <name type="scientific">Methanococcus maripaludis</name>
    <name type="common">Methanococcus deltae</name>
    <dbReference type="NCBI Taxonomy" id="39152"/>
    <lineage>
        <taxon>Archaea</taxon>
        <taxon>Methanobacteriati</taxon>
        <taxon>Methanobacteriota</taxon>
        <taxon>Methanomada group</taxon>
        <taxon>Methanococci</taxon>
        <taxon>Methanococcales</taxon>
        <taxon>Methanococcaceae</taxon>
        <taxon>Methanococcus</taxon>
    </lineage>
</organism>
<proteinExistence type="predicted"/>
<dbReference type="RefSeq" id="WP_181493280.1">
    <property type="nucleotide sequence ID" value="NZ_JACDUN010000001.1"/>
</dbReference>
<dbReference type="InterPro" id="IPR036388">
    <property type="entry name" value="WH-like_DNA-bd_sf"/>
</dbReference>
<keyword evidence="1" id="KW-0812">Transmembrane</keyword>
<keyword evidence="1" id="KW-0472">Membrane</keyword>
<dbReference type="InterPro" id="IPR036390">
    <property type="entry name" value="WH_DNA-bd_sf"/>
</dbReference>
<keyword evidence="1" id="KW-1133">Transmembrane helix</keyword>
<accession>A0A7J9P6D6</accession>
<dbReference type="SUPFAM" id="SSF46785">
    <property type="entry name" value="Winged helix' DNA-binding domain"/>
    <property type="match status" value="1"/>
</dbReference>
<evidence type="ECO:0000313" key="3">
    <source>
        <dbReference type="Proteomes" id="UP000558015"/>
    </source>
</evidence>
<dbReference type="Proteomes" id="UP000558015">
    <property type="component" value="Unassembled WGS sequence"/>
</dbReference>
<reference evidence="2 3" key="1">
    <citation type="submission" date="2020-07" db="EMBL/GenBank/DDBJ databases">
        <title>Genomic Encyclopedia of Type Strains, Phase IV (KMG-V): Genome sequencing to study the core and pangenomes of soil and plant-associated prokaryotes.</title>
        <authorList>
            <person name="Whitman W."/>
        </authorList>
    </citation>
    <scope>NUCLEOTIDE SEQUENCE [LARGE SCALE GENOMIC DNA]</scope>
    <source>
        <strain evidence="2 3">C12</strain>
    </source>
</reference>
<dbReference type="Gene3D" id="1.10.10.10">
    <property type="entry name" value="Winged helix-like DNA-binding domain superfamily/Winged helix DNA-binding domain"/>
    <property type="match status" value="1"/>
</dbReference>
<dbReference type="AlphaFoldDB" id="A0A7J9P6D6"/>
<evidence type="ECO:0000313" key="2">
    <source>
        <dbReference type="EMBL" id="MBA2858287.1"/>
    </source>
</evidence>